<keyword evidence="3" id="KW-0808">Transferase</keyword>
<keyword evidence="4" id="KW-0547">Nucleotide-binding</keyword>
<evidence type="ECO:0000256" key="4">
    <source>
        <dbReference type="ARBA" id="ARBA00022741"/>
    </source>
</evidence>
<dbReference type="PROSITE" id="PS51285">
    <property type="entry name" value="AGC_KINASE_CTER"/>
    <property type="match status" value="1"/>
</dbReference>
<accession>A0AA39QVZ4</accession>
<dbReference type="GO" id="GO:0004691">
    <property type="term" value="F:cAMP-dependent protein kinase activity"/>
    <property type="evidence" value="ECO:0007669"/>
    <property type="project" value="UniProtKB-EC"/>
</dbReference>
<evidence type="ECO:0000256" key="3">
    <source>
        <dbReference type="ARBA" id="ARBA00022679"/>
    </source>
</evidence>
<sequence>MKPAPIVSSALPKLQTQSRTYSLTDFVVMQAIGAGDVSASFLAQSKHNQRHYTLKVYEKAKIVRQRMVERVNDERAVLRECKHPFIVHLWAAFQDPSNLYMVMDFAHGGELFTLLRRAQRFPNPVAMFYAAEITLALEYLHSRDIIYRSLDPSNILLTKSGHIKLANFGLAIKCPDVTWTLCGNPEYLAPEVVASKGYNKASDWWSLGVLIFEMCCGFTPFGDSGSQMKIYENILNGEVKYPPYIHPDAVDLLQYLITPDLSRRLGNRRGGAQEVMDHRWFAEVTWMRLLKRDIDAPWSPQLEGGDGDTSQYDKYAGVSIHSEKLGKDSFSNIFADF</sequence>
<feature type="domain" description="AGC-kinase C-terminal" evidence="10">
    <location>
        <begin position="282"/>
        <end position="337"/>
    </location>
</feature>
<dbReference type="EMBL" id="JAFEKC020000017">
    <property type="protein sequence ID" value="KAK0510262.1"/>
    <property type="molecule type" value="Genomic_DNA"/>
</dbReference>
<dbReference type="Gene3D" id="1.10.510.10">
    <property type="entry name" value="Transferase(Phosphotransferase) domain 1"/>
    <property type="match status" value="1"/>
</dbReference>
<dbReference type="GO" id="GO:0005524">
    <property type="term" value="F:ATP binding"/>
    <property type="evidence" value="ECO:0007669"/>
    <property type="project" value="UniProtKB-KW"/>
</dbReference>
<comment type="catalytic activity">
    <reaction evidence="7">
        <text>L-threonyl-[protein] + ATP = O-phospho-L-threonyl-[protein] + ADP + H(+)</text>
        <dbReference type="Rhea" id="RHEA:46608"/>
        <dbReference type="Rhea" id="RHEA-COMP:11060"/>
        <dbReference type="Rhea" id="RHEA-COMP:11605"/>
        <dbReference type="ChEBI" id="CHEBI:15378"/>
        <dbReference type="ChEBI" id="CHEBI:30013"/>
        <dbReference type="ChEBI" id="CHEBI:30616"/>
        <dbReference type="ChEBI" id="CHEBI:61977"/>
        <dbReference type="ChEBI" id="CHEBI:456216"/>
        <dbReference type="EC" id="2.7.11.11"/>
    </reaction>
</comment>
<evidence type="ECO:0000256" key="6">
    <source>
        <dbReference type="ARBA" id="ARBA00022840"/>
    </source>
</evidence>
<dbReference type="PROSITE" id="PS50011">
    <property type="entry name" value="PROTEIN_KINASE_DOM"/>
    <property type="match status" value="1"/>
</dbReference>
<evidence type="ECO:0000256" key="5">
    <source>
        <dbReference type="ARBA" id="ARBA00022777"/>
    </source>
</evidence>
<keyword evidence="6" id="KW-0067">ATP-binding</keyword>
<evidence type="ECO:0000313" key="12">
    <source>
        <dbReference type="Proteomes" id="UP001166286"/>
    </source>
</evidence>
<dbReference type="Gene3D" id="3.30.200.20">
    <property type="entry name" value="Phosphorylase Kinase, domain 1"/>
    <property type="match status" value="1"/>
</dbReference>
<dbReference type="InterPro" id="IPR000719">
    <property type="entry name" value="Prot_kinase_dom"/>
</dbReference>
<dbReference type="PANTHER" id="PTHR24353:SF153">
    <property type="entry name" value="CAMP-DEPENDENT PROTEIN KINASE CATALYTIC SUBUNIT 1"/>
    <property type="match status" value="1"/>
</dbReference>
<comment type="caution">
    <text evidence="11">The sequence shown here is derived from an EMBL/GenBank/DDBJ whole genome shotgun (WGS) entry which is preliminary data.</text>
</comment>
<reference evidence="11" key="1">
    <citation type="submission" date="2023-03" db="EMBL/GenBank/DDBJ databases">
        <title>Complete genome of Cladonia borealis.</title>
        <authorList>
            <person name="Park H."/>
        </authorList>
    </citation>
    <scope>NUCLEOTIDE SEQUENCE</scope>
    <source>
        <strain evidence="11">ANT050790</strain>
    </source>
</reference>
<dbReference type="InterPro" id="IPR011009">
    <property type="entry name" value="Kinase-like_dom_sf"/>
</dbReference>
<dbReference type="Proteomes" id="UP001166286">
    <property type="component" value="Unassembled WGS sequence"/>
</dbReference>
<evidence type="ECO:0000256" key="1">
    <source>
        <dbReference type="ARBA" id="ARBA00012444"/>
    </source>
</evidence>
<evidence type="ECO:0000256" key="8">
    <source>
        <dbReference type="ARBA" id="ARBA00047454"/>
    </source>
</evidence>
<name>A0AA39QVZ4_9LECA</name>
<dbReference type="GO" id="GO:0005634">
    <property type="term" value="C:nucleus"/>
    <property type="evidence" value="ECO:0007669"/>
    <property type="project" value="TreeGrafter"/>
</dbReference>
<keyword evidence="2" id="KW-0723">Serine/threonine-protein kinase</keyword>
<gene>
    <name evidence="11" type="ORF">JMJ35_007656</name>
</gene>
<dbReference type="GO" id="GO:0005829">
    <property type="term" value="C:cytosol"/>
    <property type="evidence" value="ECO:0007669"/>
    <property type="project" value="TreeGrafter"/>
</dbReference>
<dbReference type="Pfam" id="PF00069">
    <property type="entry name" value="Pkinase"/>
    <property type="match status" value="1"/>
</dbReference>
<protein>
    <recommendedName>
        <fullName evidence="1">cAMP-dependent protein kinase</fullName>
        <ecNumber evidence="1">2.7.11.11</ecNumber>
    </recommendedName>
</protein>
<dbReference type="GO" id="GO:0005952">
    <property type="term" value="C:cAMP-dependent protein kinase complex"/>
    <property type="evidence" value="ECO:0007669"/>
    <property type="project" value="TreeGrafter"/>
</dbReference>
<organism evidence="11 12">
    <name type="scientific">Cladonia borealis</name>
    <dbReference type="NCBI Taxonomy" id="184061"/>
    <lineage>
        <taxon>Eukaryota</taxon>
        <taxon>Fungi</taxon>
        <taxon>Dikarya</taxon>
        <taxon>Ascomycota</taxon>
        <taxon>Pezizomycotina</taxon>
        <taxon>Lecanoromycetes</taxon>
        <taxon>OSLEUM clade</taxon>
        <taxon>Lecanoromycetidae</taxon>
        <taxon>Lecanorales</taxon>
        <taxon>Lecanorineae</taxon>
        <taxon>Cladoniaceae</taxon>
        <taxon>Cladonia</taxon>
    </lineage>
</organism>
<dbReference type="FunFam" id="1.10.510.10:FF:000005">
    <property type="entry name" value="cAMP-dependent protein kinase catalytic subunit alpha"/>
    <property type="match status" value="1"/>
</dbReference>
<evidence type="ECO:0000256" key="2">
    <source>
        <dbReference type="ARBA" id="ARBA00022527"/>
    </source>
</evidence>
<dbReference type="PANTHER" id="PTHR24353">
    <property type="entry name" value="CYCLIC NUCLEOTIDE-DEPENDENT PROTEIN KINASE"/>
    <property type="match status" value="1"/>
</dbReference>
<evidence type="ECO:0000256" key="7">
    <source>
        <dbReference type="ARBA" id="ARBA00047292"/>
    </source>
</evidence>
<keyword evidence="12" id="KW-1185">Reference proteome</keyword>
<dbReference type="InterPro" id="IPR000961">
    <property type="entry name" value="AGC-kinase_C"/>
</dbReference>
<proteinExistence type="predicted"/>
<evidence type="ECO:0000259" key="9">
    <source>
        <dbReference type="PROSITE" id="PS50011"/>
    </source>
</evidence>
<dbReference type="EC" id="2.7.11.11" evidence="1"/>
<keyword evidence="5" id="KW-0418">Kinase</keyword>
<dbReference type="SUPFAM" id="SSF56112">
    <property type="entry name" value="Protein kinase-like (PK-like)"/>
    <property type="match status" value="1"/>
</dbReference>
<evidence type="ECO:0000259" key="10">
    <source>
        <dbReference type="PROSITE" id="PS51285"/>
    </source>
</evidence>
<evidence type="ECO:0000313" key="11">
    <source>
        <dbReference type="EMBL" id="KAK0510262.1"/>
    </source>
</evidence>
<dbReference type="AlphaFoldDB" id="A0AA39QVZ4"/>
<feature type="domain" description="Protein kinase" evidence="9">
    <location>
        <begin position="26"/>
        <end position="281"/>
    </location>
</feature>
<comment type="catalytic activity">
    <reaction evidence="8">
        <text>L-seryl-[protein] + ATP = O-phospho-L-seryl-[protein] + ADP + H(+)</text>
        <dbReference type="Rhea" id="RHEA:17989"/>
        <dbReference type="Rhea" id="RHEA-COMP:9863"/>
        <dbReference type="Rhea" id="RHEA-COMP:11604"/>
        <dbReference type="ChEBI" id="CHEBI:15378"/>
        <dbReference type="ChEBI" id="CHEBI:29999"/>
        <dbReference type="ChEBI" id="CHEBI:30616"/>
        <dbReference type="ChEBI" id="CHEBI:83421"/>
        <dbReference type="ChEBI" id="CHEBI:456216"/>
        <dbReference type="EC" id="2.7.11.11"/>
    </reaction>
</comment>